<sequence>MGFFLDNLSLSTWNLALYISIAYLAISIVVYYATFYLKRKRFEKQKDEEDVERWNEDSFLASIKSTRSSKSLKTAKSERMMAATQRDDDEKSSKDTTSSTNTIPNNSVNGLLKTRPAHISARLSDGKSPILPDNVVPKAKMPRHLYFDELAEEFTQELTQSVRDQDLSPPETAHGPKEDSSSTHTQTASERSNSEGSSVEESKTPTSAVPLPSSSGDEEDEEKEKDEDGKEEEGGGEGGGGTSTEGTSMPEENSSDESSSSTGKN</sequence>
<accession>A0A914NM14</accession>
<dbReference type="AlphaFoldDB" id="A0A914NM14"/>
<evidence type="ECO:0000256" key="1">
    <source>
        <dbReference type="SAM" id="MobiDB-lite"/>
    </source>
</evidence>
<feature type="compositionally biased region" description="Low complexity" evidence="1">
    <location>
        <begin position="244"/>
        <end position="265"/>
    </location>
</feature>
<reference evidence="4" key="1">
    <citation type="submission" date="2022-11" db="UniProtKB">
        <authorList>
            <consortium name="WormBaseParasite"/>
        </authorList>
    </citation>
    <scope>IDENTIFICATION</scope>
</reference>
<organism evidence="3 4">
    <name type="scientific">Meloidogyne incognita</name>
    <name type="common">Southern root-knot nematode worm</name>
    <name type="synonym">Oxyuris incognita</name>
    <dbReference type="NCBI Taxonomy" id="6306"/>
    <lineage>
        <taxon>Eukaryota</taxon>
        <taxon>Metazoa</taxon>
        <taxon>Ecdysozoa</taxon>
        <taxon>Nematoda</taxon>
        <taxon>Chromadorea</taxon>
        <taxon>Rhabditida</taxon>
        <taxon>Tylenchina</taxon>
        <taxon>Tylenchomorpha</taxon>
        <taxon>Tylenchoidea</taxon>
        <taxon>Meloidogynidae</taxon>
        <taxon>Meloidogyninae</taxon>
        <taxon>Meloidogyne</taxon>
        <taxon>Meloidogyne incognita group</taxon>
    </lineage>
</organism>
<keyword evidence="2" id="KW-0812">Transmembrane</keyword>
<proteinExistence type="predicted"/>
<evidence type="ECO:0000256" key="2">
    <source>
        <dbReference type="SAM" id="Phobius"/>
    </source>
</evidence>
<feature type="compositionally biased region" description="Basic and acidic residues" evidence="1">
    <location>
        <begin position="75"/>
        <end position="94"/>
    </location>
</feature>
<feature type="compositionally biased region" description="Low complexity" evidence="1">
    <location>
        <begin position="95"/>
        <end position="109"/>
    </location>
</feature>
<feature type="compositionally biased region" description="Polar residues" evidence="1">
    <location>
        <begin position="182"/>
        <end position="207"/>
    </location>
</feature>
<keyword evidence="2" id="KW-0472">Membrane</keyword>
<dbReference type="WBParaSite" id="Minc3s07837g41589">
    <property type="protein sequence ID" value="Minc3s07837g41589"/>
    <property type="gene ID" value="Minc3s07837g41589"/>
</dbReference>
<name>A0A914NM14_MELIC</name>
<feature type="region of interest" description="Disordered" evidence="1">
    <location>
        <begin position="70"/>
        <end position="112"/>
    </location>
</feature>
<feature type="compositionally biased region" description="Acidic residues" evidence="1">
    <location>
        <begin position="216"/>
        <end position="235"/>
    </location>
</feature>
<keyword evidence="3" id="KW-1185">Reference proteome</keyword>
<feature type="region of interest" description="Disordered" evidence="1">
    <location>
        <begin position="158"/>
        <end position="265"/>
    </location>
</feature>
<feature type="transmembrane region" description="Helical" evidence="2">
    <location>
        <begin position="15"/>
        <end position="37"/>
    </location>
</feature>
<evidence type="ECO:0000313" key="3">
    <source>
        <dbReference type="Proteomes" id="UP000887563"/>
    </source>
</evidence>
<keyword evidence="2" id="KW-1133">Transmembrane helix</keyword>
<evidence type="ECO:0000313" key="4">
    <source>
        <dbReference type="WBParaSite" id="Minc3s07837g41589"/>
    </source>
</evidence>
<dbReference type="Proteomes" id="UP000887563">
    <property type="component" value="Unplaced"/>
</dbReference>
<protein>
    <submittedName>
        <fullName evidence="4">Candidate secreted effector</fullName>
    </submittedName>
</protein>